<comment type="subcellular location">
    <subcellularLocation>
        <location evidence="1">Cell membrane</location>
        <topology evidence="1">Multi-pass membrane protein</topology>
    </subcellularLocation>
</comment>
<protein>
    <submittedName>
        <fullName evidence="8">Major facilitator superfamily transporter</fullName>
    </submittedName>
</protein>
<organism evidence="8 9">
    <name type="scientific">Candidatus Enterococcus palustris</name>
    <dbReference type="NCBI Taxonomy" id="1834189"/>
    <lineage>
        <taxon>Bacteria</taxon>
        <taxon>Bacillati</taxon>
        <taxon>Bacillota</taxon>
        <taxon>Bacilli</taxon>
        <taxon>Lactobacillales</taxon>
        <taxon>Enterococcaceae</taxon>
        <taxon>Enterococcus</taxon>
    </lineage>
</organism>
<feature type="transmembrane region" description="Helical" evidence="6">
    <location>
        <begin position="215"/>
        <end position="239"/>
    </location>
</feature>
<feature type="transmembrane region" description="Helical" evidence="6">
    <location>
        <begin position="167"/>
        <end position="189"/>
    </location>
</feature>
<proteinExistence type="predicted"/>
<dbReference type="Proteomes" id="UP000194948">
    <property type="component" value="Chromosome"/>
</dbReference>
<feature type="transmembrane region" description="Helical" evidence="6">
    <location>
        <begin position="335"/>
        <end position="357"/>
    </location>
</feature>
<evidence type="ECO:0000313" key="8">
    <source>
        <dbReference type="EMBL" id="WYK01777.1"/>
    </source>
</evidence>
<evidence type="ECO:0000259" key="7">
    <source>
        <dbReference type="PROSITE" id="PS50850"/>
    </source>
</evidence>
<feature type="transmembrane region" description="Helical" evidence="6">
    <location>
        <begin position="369"/>
        <end position="387"/>
    </location>
</feature>
<dbReference type="SUPFAM" id="SSF103473">
    <property type="entry name" value="MFS general substrate transporter"/>
    <property type="match status" value="1"/>
</dbReference>
<evidence type="ECO:0000256" key="2">
    <source>
        <dbReference type="ARBA" id="ARBA00022448"/>
    </source>
</evidence>
<evidence type="ECO:0000256" key="4">
    <source>
        <dbReference type="ARBA" id="ARBA00022989"/>
    </source>
</evidence>
<evidence type="ECO:0000313" key="9">
    <source>
        <dbReference type="Proteomes" id="UP000194948"/>
    </source>
</evidence>
<dbReference type="InterPro" id="IPR036259">
    <property type="entry name" value="MFS_trans_sf"/>
</dbReference>
<dbReference type="Pfam" id="PF07690">
    <property type="entry name" value="MFS_1"/>
    <property type="match status" value="1"/>
</dbReference>
<feature type="transmembrane region" description="Helical" evidence="6">
    <location>
        <begin position="50"/>
        <end position="68"/>
    </location>
</feature>
<feature type="transmembrane region" description="Helical" evidence="6">
    <location>
        <begin position="245"/>
        <end position="266"/>
    </location>
</feature>
<dbReference type="GO" id="GO:0005886">
    <property type="term" value="C:plasma membrane"/>
    <property type="evidence" value="ECO:0007669"/>
    <property type="project" value="UniProtKB-SubCell"/>
</dbReference>
<dbReference type="AlphaFoldDB" id="A0AAQ3WBV6"/>
<dbReference type="CDD" id="cd17489">
    <property type="entry name" value="MFS_YfcJ_like"/>
    <property type="match status" value="1"/>
</dbReference>
<keyword evidence="3 6" id="KW-0812">Transmembrane</keyword>
<evidence type="ECO:0000256" key="6">
    <source>
        <dbReference type="SAM" id="Phobius"/>
    </source>
</evidence>
<dbReference type="InterPro" id="IPR011701">
    <property type="entry name" value="MFS"/>
</dbReference>
<gene>
    <name evidence="8" type="ORF">A5821_002914</name>
</gene>
<keyword evidence="9" id="KW-1185">Reference proteome</keyword>
<feature type="transmembrane region" description="Helical" evidence="6">
    <location>
        <begin position="301"/>
        <end position="323"/>
    </location>
</feature>
<evidence type="ECO:0000256" key="3">
    <source>
        <dbReference type="ARBA" id="ARBA00022692"/>
    </source>
</evidence>
<feature type="domain" description="Major facilitator superfamily (MFS) profile" evidence="7">
    <location>
        <begin position="13"/>
        <end position="392"/>
    </location>
</feature>
<dbReference type="PROSITE" id="PS50850">
    <property type="entry name" value="MFS"/>
    <property type="match status" value="1"/>
</dbReference>
<keyword evidence="4 6" id="KW-1133">Transmembrane helix</keyword>
<dbReference type="GO" id="GO:0022857">
    <property type="term" value="F:transmembrane transporter activity"/>
    <property type="evidence" value="ECO:0007669"/>
    <property type="project" value="InterPro"/>
</dbReference>
<reference evidence="8" key="1">
    <citation type="submission" date="2017-05" db="EMBL/GenBank/DDBJ databases">
        <authorList>
            <consortium name="The Broad Institute Genomics Platform"/>
            <consortium name="The Broad Institute Genomic Center for Infectious Diseases"/>
            <person name="Earl A."/>
            <person name="Manson A."/>
            <person name="Schwartman J."/>
            <person name="Gilmore M."/>
            <person name="Abouelleil A."/>
            <person name="Cao P."/>
            <person name="Chapman S."/>
            <person name="Cusick C."/>
            <person name="Shea T."/>
            <person name="Young S."/>
            <person name="Neafsey D."/>
            <person name="Nusbaum C."/>
            <person name="Birren B."/>
        </authorList>
    </citation>
    <scope>NUCLEOTIDE SEQUENCE</scope>
    <source>
        <strain evidence="8">7F3_DIV0205</strain>
    </source>
</reference>
<feature type="transmembrane region" description="Helical" evidence="6">
    <location>
        <begin position="14"/>
        <end position="38"/>
    </location>
</feature>
<dbReference type="InterPro" id="IPR005829">
    <property type="entry name" value="Sugar_transporter_CS"/>
</dbReference>
<feature type="transmembrane region" description="Helical" evidence="6">
    <location>
        <begin position="278"/>
        <end position="295"/>
    </location>
</feature>
<keyword evidence="5 6" id="KW-0472">Membrane</keyword>
<dbReference type="RefSeq" id="WP_086315429.1">
    <property type="nucleotide sequence ID" value="NZ_CP147244.1"/>
</dbReference>
<feature type="transmembrane region" description="Helical" evidence="6">
    <location>
        <begin position="80"/>
        <end position="107"/>
    </location>
</feature>
<dbReference type="EMBL" id="CP147244">
    <property type="protein sequence ID" value="WYK01777.1"/>
    <property type="molecule type" value="Genomic_DNA"/>
</dbReference>
<evidence type="ECO:0000256" key="5">
    <source>
        <dbReference type="ARBA" id="ARBA00023136"/>
    </source>
</evidence>
<name>A0AAQ3WBV6_9ENTE</name>
<dbReference type="InterPro" id="IPR052714">
    <property type="entry name" value="MFS_Exporter"/>
</dbReference>
<evidence type="ECO:0000256" key="1">
    <source>
        <dbReference type="ARBA" id="ARBA00004651"/>
    </source>
</evidence>
<dbReference type="PANTHER" id="PTHR23531:SF1">
    <property type="entry name" value="QUINOLENE RESISTANCE PROTEIN NORA"/>
    <property type="match status" value="1"/>
</dbReference>
<dbReference type="InterPro" id="IPR020846">
    <property type="entry name" value="MFS_dom"/>
</dbReference>
<sequence>MTEHSEEKLFNKGFISITLINFVVYLVYYLLMVIIAVIAQDTLHASLGQAGLASGIYIIGTLFARLFMGKLLELIGRKAVLRYGALFYLITTIAYLYIPSIGILYLVRLLNGFGYGTVSTATNAIVTAYIPKSKHGEGINYYGLSTSLAAAIGPFIGMVLLNTMSFYFIILFSIVLIFLTTIACFIFPVKNIQLSAEHKASLSRWTVDSFIEKKVLFISFIAFLMGLSYSSVLSFLSSYAKAIDLVSASSFFFVVYALVITATRPLSGRIFDARGENAVMYPSFLFLTVGLFFLSVTNSSWMLLVSGGLIGLGYGTFMSNGQAICLKESPNSHRIGIALSTYFIGLDLGLGVGPYVLGELRSILSFQGLYFVAGLIPIVCTILYALFYRSKVSVYENIK</sequence>
<dbReference type="PROSITE" id="PS00216">
    <property type="entry name" value="SUGAR_TRANSPORT_1"/>
    <property type="match status" value="1"/>
</dbReference>
<feature type="transmembrane region" description="Helical" evidence="6">
    <location>
        <begin position="142"/>
        <end position="161"/>
    </location>
</feature>
<dbReference type="PANTHER" id="PTHR23531">
    <property type="entry name" value="QUINOLENE RESISTANCE PROTEIN NORA"/>
    <property type="match status" value="1"/>
</dbReference>
<keyword evidence="2" id="KW-0813">Transport</keyword>
<dbReference type="Gene3D" id="1.20.1250.20">
    <property type="entry name" value="MFS general substrate transporter like domains"/>
    <property type="match status" value="1"/>
</dbReference>
<accession>A0AAQ3WBV6</accession>
<reference evidence="8" key="2">
    <citation type="submission" date="2024-03" db="EMBL/GenBank/DDBJ databases">
        <title>The Genome Sequence of Enterococcus sp. DIV0205d.</title>
        <authorList>
            <consortium name="The Broad Institute Genomics Platform"/>
            <consortium name="The Broad Institute Microbial Omics Core"/>
            <consortium name="The Broad Institute Genomic Center for Infectious Diseases"/>
            <person name="Earl A."/>
            <person name="Manson A."/>
            <person name="Gilmore M."/>
            <person name="Schwartman J."/>
            <person name="Shea T."/>
            <person name="Abouelleil A."/>
            <person name="Cao P."/>
            <person name="Chapman S."/>
            <person name="Cusick C."/>
            <person name="Young S."/>
            <person name="Neafsey D."/>
            <person name="Nusbaum C."/>
            <person name="Birren B."/>
        </authorList>
    </citation>
    <scope>NUCLEOTIDE SEQUENCE</scope>
    <source>
        <strain evidence="8">7F3_DIV0205</strain>
    </source>
</reference>